<keyword evidence="2" id="KW-1185">Reference proteome</keyword>
<sequence>MNPFFTGGEVISVSFPTRQMTAEQQRQSLRGNNVTFAKATVHHELIPGHHLQAFQSSRYQSHRSQFMTPFWLEGWAVYWEFLLYEDGFPQSPEERLGFLVWRAHRYARIIFSLRFHLGQMSPDQCVDFLVDNVGFDRINAEAEVRRSVGPSYPPLYQAAYMVGAMQLLTLKDRYVATGKPAKTFHDEVMQQSSLPISLLEAIVLDQTIQQDNPPLWRFDESQFSQ</sequence>
<evidence type="ECO:0000313" key="1">
    <source>
        <dbReference type="EMBL" id="EMI56516.1"/>
    </source>
</evidence>
<dbReference type="InterPro" id="IPR010281">
    <property type="entry name" value="DUF885"/>
</dbReference>
<dbReference type="AlphaFoldDB" id="M5UF92"/>
<reference evidence="1 2" key="1">
    <citation type="journal article" date="2013" name="Mar. Genomics">
        <title>Expression of sulfatases in Rhodopirellula baltica and the diversity of sulfatases in the genus Rhodopirellula.</title>
        <authorList>
            <person name="Wegner C.E."/>
            <person name="Richter-Heitmann T."/>
            <person name="Klindworth A."/>
            <person name="Klockow C."/>
            <person name="Richter M."/>
            <person name="Achstetter T."/>
            <person name="Glockner F.O."/>
            <person name="Harder J."/>
        </authorList>
    </citation>
    <scope>NUCLEOTIDE SEQUENCE [LARGE SCALE GENOMIC DNA]</scope>
    <source>
        <strain evidence="1 2">SM41</strain>
    </source>
</reference>
<gene>
    <name evidence="1" type="ORF">RSSM_01989</name>
</gene>
<dbReference type="Pfam" id="PF05960">
    <property type="entry name" value="DUF885"/>
    <property type="match status" value="1"/>
</dbReference>
<evidence type="ECO:0000313" key="2">
    <source>
        <dbReference type="Proteomes" id="UP000011885"/>
    </source>
</evidence>
<name>M5UF92_9BACT</name>
<protein>
    <submittedName>
        <fullName evidence="1">X-Pro dipeptidyl-peptidase</fullName>
    </submittedName>
</protein>
<organism evidence="1 2">
    <name type="scientific">Rhodopirellula sallentina SM41</name>
    <dbReference type="NCBI Taxonomy" id="1263870"/>
    <lineage>
        <taxon>Bacteria</taxon>
        <taxon>Pseudomonadati</taxon>
        <taxon>Planctomycetota</taxon>
        <taxon>Planctomycetia</taxon>
        <taxon>Pirellulales</taxon>
        <taxon>Pirellulaceae</taxon>
        <taxon>Rhodopirellula</taxon>
    </lineage>
</organism>
<accession>M5UF92</accession>
<proteinExistence type="predicted"/>
<dbReference type="PANTHER" id="PTHR33361:SF2">
    <property type="entry name" value="DUF885 DOMAIN-CONTAINING PROTEIN"/>
    <property type="match status" value="1"/>
</dbReference>
<dbReference type="PANTHER" id="PTHR33361">
    <property type="entry name" value="GLR0591 PROTEIN"/>
    <property type="match status" value="1"/>
</dbReference>
<dbReference type="Proteomes" id="UP000011885">
    <property type="component" value="Unassembled WGS sequence"/>
</dbReference>
<dbReference type="PATRIC" id="fig|1263870.3.peg.2121"/>
<dbReference type="RefSeq" id="WP_008677000.1">
    <property type="nucleotide sequence ID" value="NZ_ANOH01000141.1"/>
</dbReference>
<dbReference type="EMBL" id="ANOH01000141">
    <property type="protein sequence ID" value="EMI56516.1"/>
    <property type="molecule type" value="Genomic_DNA"/>
</dbReference>
<comment type="caution">
    <text evidence="1">The sequence shown here is derived from an EMBL/GenBank/DDBJ whole genome shotgun (WGS) entry which is preliminary data.</text>
</comment>